<proteinExistence type="predicted"/>
<evidence type="ECO:0000313" key="2">
    <source>
        <dbReference type="Proteomes" id="UP000030108"/>
    </source>
</evidence>
<dbReference type="EMBL" id="JATN01000318">
    <property type="protein sequence ID" value="EUC62680.1"/>
    <property type="molecule type" value="Genomic_DNA"/>
</dbReference>
<organism evidence="1 2">
    <name type="scientific">Rhizoctonia solani AG-3 Rhs1AP</name>
    <dbReference type="NCBI Taxonomy" id="1086054"/>
    <lineage>
        <taxon>Eukaryota</taxon>
        <taxon>Fungi</taxon>
        <taxon>Dikarya</taxon>
        <taxon>Basidiomycota</taxon>
        <taxon>Agaricomycotina</taxon>
        <taxon>Agaricomycetes</taxon>
        <taxon>Cantharellales</taxon>
        <taxon>Ceratobasidiaceae</taxon>
        <taxon>Rhizoctonia</taxon>
    </lineage>
</organism>
<sequence length="177" mass="19750">MPTPLPPLANLFQGEEAVRTAYARILPLENSNLMLIRILGWMLIHAPHEAGRAYVARCINQCQDDPQIIEEARYHLQYFVKYFKTIANKPTPTPSNDTMGARRDIILASIDQAPTSHSQAKDRALVRDNYRCQLTGHYDGDAYSHIPAVRQESDAAPAGGIGPTECTIFFLNTLVIT</sequence>
<accession>X8JFH0</accession>
<name>X8JFH0_9AGAM</name>
<dbReference type="Proteomes" id="UP000030108">
    <property type="component" value="Unassembled WGS sequence"/>
</dbReference>
<dbReference type="OrthoDB" id="2104739at2759"/>
<comment type="caution">
    <text evidence="1">The sequence shown here is derived from an EMBL/GenBank/DDBJ whole genome shotgun (WGS) entry which is preliminary data.</text>
</comment>
<protein>
    <submittedName>
        <fullName evidence="1">Uncharacterized protein</fullName>
    </submittedName>
</protein>
<evidence type="ECO:0000313" key="1">
    <source>
        <dbReference type="EMBL" id="EUC62680.1"/>
    </source>
</evidence>
<reference evidence="2" key="1">
    <citation type="journal article" date="2014" name="Genome Announc.">
        <title>Draft genome sequence of the plant-pathogenic soil fungus Rhizoctonia solani anastomosis group 3 strain Rhs1AP.</title>
        <authorList>
            <person name="Cubeta M.A."/>
            <person name="Thomas E."/>
            <person name="Dean R.A."/>
            <person name="Jabaji S."/>
            <person name="Neate S.M."/>
            <person name="Tavantzis S."/>
            <person name="Toda T."/>
            <person name="Vilgalys R."/>
            <person name="Bharathan N."/>
            <person name="Fedorova-Abrams N."/>
            <person name="Pakala S.B."/>
            <person name="Pakala S.M."/>
            <person name="Zafar N."/>
            <person name="Joardar V."/>
            <person name="Losada L."/>
            <person name="Nierman W.C."/>
        </authorList>
    </citation>
    <scope>NUCLEOTIDE SEQUENCE [LARGE SCALE GENOMIC DNA]</scope>
    <source>
        <strain evidence="2">AG-3</strain>
    </source>
</reference>
<dbReference type="AlphaFoldDB" id="X8JFH0"/>
<gene>
    <name evidence="1" type="ORF">RSOL_426160</name>
</gene>